<dbReference type="GO" id="GO:0005758">
    <property type="term" value="C:mitochondrial intermembrane space"/>
    <property type="evidence" value="ECO:0007669"/>
    <property type="project" value="UniProtKB-SubCell"/>
</dbReference>
<feature type="domain" description="Cytochrome c" evidence="11">
    <location>
        <begin position="5"/>
        <end position="110"/>
    </location>
</feature>
<evidence type="ECO:0000256" key="2">
    <source>
        <dbReference type="ARBA" id="ARBA00004569"/>
    </source>
</evidence>
<organism evidence="12">
    <name type="scientific">Timema californicum</name>
    <name type="common">California timema</name>
    <name type="synonym">Walking stick</name>
    <dbReference type="NCBI Taxonomy" id="61474"/>
    <lineage>
        <taxon>Eukaryota</taxon>
        <taxon>Metazoa</taxon>
        <taxon>Ecdysozoa</taxon>
        <taxon>Arthropoda</taxon>
        <taxon>Hexapoda</taxon>
        <taxon>Insecta</taxon>
        <taxon>Pterygota</taxon>
        <taxon>Neoptera</taxon>
        <taxon>Polyneoptera</taxon>
        <taxon>Phasmatodea</taxon>
        <taxon>Timematodea</taxon>
        <taxon>Timematoidea</taxon>
        <taxon>Timematidae</taxon>
        <taxon>Timema</taxon>
    </lineage>
</organism>
<accession>A0A7R9PBY0</accession>
<evidence type="ECO:0000256" key="6">
    <source>
        <dbReference type="ARBA" id="ARBA00022723"/>
    </source>
</evidence>
<evidence type="ECO:0000259" key="11">
    <source>
        <dbReference type="PROSITE" id="PS51007"/>
    </source>
</evidence>
<evidence type="ECO:0000313" key="12">
    <source>
        <dbReference type="EMBL" id="CAD7577516.1"/>
    </source>
</evidence>
<dbReference type="InterPro" id="IPR036909">
    <property type="entry name" value="Cyt_c-like_dom_sf"/>
</dbReference>
<comment type="subcellular location">
    <subcellularLocation>
        <location evidence="2">Mitochondrion intermembrane space</location>
    </subcellularLocation>
</comment>
<dbReference type="PANTHER" id="PTHR11961">
    <property type="entry name" value="CYTOCHROME C"/>
    <property type="match status" value="1"/>
</dbReference>
<evidence type="ECO:0000256" key="5">
    <source>
        <dbReference type="ARBA" id="ARBA00022617"/>
    </source>
</evidence>
<dbReference type="InterPro" id="IPR002327">
    <property type="entry name" value="Cyt_c_1A/1B"/>
</dbReference>
<gene>
    <name evidence="12" type="ORF">TCMB3V08_LOCUS10066</name>
</gene>
<evidence type="ECO:0000256" key="8">
    <source>
        <dbReference type="ARBA" id="ARBA00023004"/>
    </source>
</evidence>
<comment type="function">
    <text evidence="1">Electron carrier protein. The oxidized form of the cytochrome c heme group can accept an electron from the heme group of the cytochrome c1 subunit of cytochrome reductase. Cytochrome c then transfers this electron to the cytochrome oxidase complex, the final protein carrier in the mitochondrial electron-transport chain.</text>
</comment>
<evidence type="ECO:0000256" key="7">
    <source>
        <dbReference type="ARBA" id="ARBA00022982"/>
    </source>
</evidence>
<keyword evidence="7" id="KW-0249">Electron transport</keyword>
<reference evidence="12" key="1">
    <citation type="submission" date="2020-11" db="EMBL/GenBank/DDBJ databases">
        <authorList>
            <person name="Tran Van P."/>
        </authorList>
    </citation>
    <scope>NUCLEOTIDE SEQUENCE</scope>
</reference>
<dbReference type="AlphaFoldDB" id="A0A7R9PBY0"/>
<feature type="region of interest" description="Disordered" evidence="10">
    <location>
        <begin position="352"/>
        <end position="371"/>
    </location>
</feature>
<dbReference type="Gene3D" id="1.10.760.10">
    <property type="entry name" value="Cytochrome c-like domain"/>
    <property type="match status" value="1"/>
</dbReference>
<name>A0A7R9PBY0_TIMCA</name>
<evidence type="ECO:0000256" key="10">
    <source>
        <dbReference type="SAM" id="MobiDB-lite"/>
    </source>
</evidence>
<dbReference type="SUPFAM" id="SSF46626">
    <property type="entry name" value="Cytochrome c"/>
    <property type="match status" value="1"/>
</dbReference>
<evidence type="ECO:0000256" key="4">
    <source>
        <dbReference type="ARBA" id="ARBA00022448"/>
    </source>
</evidence>
<dbReference type="EMBL" id="OE185714">
    <property type="protein sequence ID" value="CAD7577516.1"/>
    <property type="molecule type" value="Genomic_DNA"/>
</dbReference>
<dbReference type="GO" id="GO:0009055">
    <property type="term" value="F:electron transfer activity"/>
    <property type="evidence" value="ECO:0007669"/>
    <property type="project" value="InterPro"/>
</dbReference>
<keyword evidence="8 9" id="KW-0408">Iron</keyword>
<keyword evidence="6 9" id="KW-0479">Metal-binding</keyword>
<dbReference type="GO" id="GO:0046872">
    <property type="term" value="F:metal ion binding"/>
    <property type="evidence" value="ECO:0007669"/>
    <property type="project" value="UniProtKB-KW"/>
</dbReference>
<dbReference type="PROSITE" id="PS51007">
    <property type="entry name" value="CYTC"/>
    <property type="match status" value="1"/>
</dbReference>
<sequence>MRRQGDARLGKDLFVKACSHCHSLQEEIHPSSPRLRGPHLSGLVGRRAGAIRGFPYSQDMRNSHLVWEARTLLQFLRNPNDVFAGTKAPYVHMKKSPDREDIVAFLQVATDPTRKCKDLKSPQILPREARTSGCQRTFQEMQEPQQPSQHNGGMYQLSSNKPKTPANVEGTFPNLAHVLGFTDDESSEEDTSLNVENLQLSFREYFPVADASKNWIIEPLLVNVYELEGLTPAEEDKLIEISTDGPLKYQFKEQSLPNFWAHLQADFMELSKRVMKSQLLGLEGAAINRRCSARIGRVDGSRTMACTVSVRHNIWRATSSLSLAHQTKIPTRESAPTTSYINLLSDKSLRVTVPQSKHKGPEPTKRWRTLH</sequence>
<comment type="similarity">
    <text evidence="3">Belongs to the cytochrome c family.</text>
</comment>
<proteinExistence type="inferred from homology"/>
<evidence type="ECO:0000256" key="1">
    <source>
        <dbReference type="ARBA" id="ARBA00002555"/>
    </source>
</evidence>
<evidence type="ECO:0000256" key="9">
    <source>
        <dbReference type="PROSITE-ProRule" id="PRU00433"/>
    </source>
</evidence>
<dbReference type="GO" id="GO:0020037">
    <property type="term" value="F:heme binding"/>
    <property type="evidence" value="ECO:0007669"/>
    <property type="project" value="InterPro"/>
</dbReference>
<keyword evidence="5 9" id="KW-0349">Heme</keyword>
<keyword evidence="4" id="KW-0813">Transport</keyword>
<evidence type="ECO:0000256" key="3">
    <source>
        <dbReference type="ARBA" id="ARBA00006488"/>
    </source>
</evidence>
<dbReference type="InterPro" id="IPR009056">
    <property type="entry name" value="Cyt_c-like_dom"/>
</dbReference>
<protein>
    <submittedName>
        <fullName evidence="12">(California timema) hypothetical protein</fullName>
    </submittedName>
</protein>